<dbReference type="AlphaFoldDB" id="A0A140DXI6"/>
<reference evidence="2 3" key="1">
    <citation type="journal article" date="2016" name="Gut Pathog.">
        <title>Whole genome sequencing of "Faecalibaculum rodentium" ALO17, isolated from C57BL/6J laboratory mouse feces.</title>
        <authorList>
            <person name="Lim S."/>
            <person name="Chang D.H."/>
            <person name="Ahn S."/>
            <person name="Kim B.C."/>
        </authorList>
    </citation>
    <scope>NUCLEOTIDE SEQUENCE [LARGE SCALE GENOMIC DNA]</scope>
    <source>
        <strain evidence="2 3">Alo17</strain>
    </source>
</reference>
<evidence type="ECO:0008006" key="4">
    <source>
        <dbReference type="Google" id="ProtNLM"/>
    </source>
</evidence>
<name>A0A140DXI6_9FIRM</name>
<dbReference type="NCBIfam" id="TIGR01766">
    <property type="entry name" value="IS200/IS605 family accessory protein TnpB-like domain"/>
    <property type="match status" value="1"/>
</dbReference>
<dbReference type="KEGG" id="fro:AALO17_22290"/>
<keyword evidence="1" id="KW-0238">DNA-binding</keyword>
<proteinExistence type="predicted"/>
<dbReference type="EMBL" id="CP011391">
    <property type="protein sequence ID" value="AMK55363.1"/>
    <property type="molecule type" value="Genomic_DNA"/>
</dbReference>
<protein>
    <recommendedName>
        <fullName evidence="4">Transposase</fullName>
    </recommendedName>
</protein>
<keyword evidence="3" id="KW-1185">Reference proteome</keyword>
<evidence type="ECO:0000313" key="3">
    <source>
        <dbReference type="Proteomes" id="UP000069771"/>
    </source>
</evidence>
<dbReference type="Proteomes" id="UP000069771">
    <property type="component" value="Chromosome"/>
</dbReference>
<gene>
    <name evidence="2" type="ORF">AALO17_22290</name>
</gene>
<dbReference type="GO" id="GO:0003677">
    <property type="term" value="F:DNA binding"/>
    <property type="evidence" value="ECO:0007669"/>
    <property type="project" value="UniProtKB-KW"/>
</dbReference>
<evidence type="ECO:0000313" key="2">
    <source>
        <dbReference type="EMBL" id="AMK55363.1"/>
    </source>
</evidence>
<evidence type="ECO:0000256" key="1">
    <source>
        <dbReference type="ARBA" id="ARBA00023125"/>
    </source>
</evidence>
<dbReference type="STRING" id="1702221.AALO17_22290"/>
<sequence length="269" mass="30788">MFIRNRNRMMYLCGKNDEKNGNQLCHLIRMEDGSWQIGVLPVLKSEKGQDRIITGPVNITHTPGLELLSQVFDGYEADQPMKQAISVRILRRKKGYYVQFFLYLPKQDGWNTSSFEGVIGLDFNADHIALCETDRKGNIIYARRIGFPGLGRKNHNYDQGIDQMRTAIKKITAEARSKGKDLIIEDLDFSAKKSDLQKNKYYNRMISQLAYSQYTQAVKRRCFKDNVDLKIVDPAYTSKKAEETVCREHGINVHLGAACIIARRGLGLF</sequence>
<organism evidence="2 3">
    <name type="scientific">Faecalibaculum rodentium</name>
    <dbReference type="NCBI Taxonomy" id="1702221"/>
    <lineage>
        <taxon>Bacteria</taxon>
        <taxon>Bacillati</taxon>
        <taxon>Bacillota</taxon>
        <taxon>Erysipelotrichia</taxon>
        <taxon>Erysipelotrichales</taxon>
        <taxon>Erysipelotrichaceae</taxon>
        <taxon>Faecalibaculum</taxon>
    </lineage>
</organism>
<dbReference type="InterPro" id="IPR010095">
    <property type="entry name" value="Cas12f1-like_TNB"/>
</dbReference>
<accession>A0A140DXI6</accession>